<protein>
    <submittedName>
        <fullName evidence="1">Uncharacterized protein</fullName>
    </submittedName>
</protein>
<dbReference type="OrthoDB" id="6027882at2"/>
<name>A0A3N4VJM6_9GAMM</name>
<evidence type="ECO:0000313" key="2">
    <source>
        <dbReference type="Proteomes" id="UP000269708"/>
    </source>
</evidence>
<organism evidence="1 2">
    <name type="scientific">Vulcaniibacterium tengchongense</name>
    <dbReference type="NCBI Taxonomy" id="1273429"/>
    <lineage>
        <taxon>Bacteria</taxon>
        <taxon>Pseudomonadati</taxon>
        <taxon>Pseudomonadota</taxon>
        <taxon>Gammaproteobacteria</taxon>
        <taxon>Lysobacterales</taxon>
        <taxon>Lysobacteraceae</taxon>
        <taxon>Vulcaniibacterium</taxon>
    </lineage>
</organism>
<proteinExistence type="predicted"/>
<dbReference type="RefSeq" id="WP_123770804.1">
    <property type="nucleotide sequence ID" value="NZ_RKQN01000003.1"/>
</dbReference>
<reference evidence="1 2" key="1">
    <citation type="submission" date="2018-11" db="EMBL/GenBank/DDBJ databases">
        <title>Genomic Encyclopedia of Type Strains, Phase IV (KMG-IV): sequencing the most valuable type-strain genomes for metagenomic binning, comparative biology and taxonomic classification.</title>
        <authorList>
            <person name="Goeker M."/>
        </authorList>
    </citation>
    <scope>NUCLEOTIDE SEQUENCE [LARGE SCALE GENOMIC DNA]</scope>
    <source>
        <strain evidence="1 2">DSM 25623</strain>
    </source>
</reference>
<comment type="caution">
    <text evidence="1">The sequence shown here is derived from an EMBL/GenBank/DDBJ whole genome shotgun (WGS) entry which is preliminary data.</text>
</comment>
<keyword evidence="2" id="KW-1185">Reference proteome</keyword>
<gene>
    <name evidence="1" type="ORF">EDC50_2492</name>
</gene>
<sequence length="136" mass="14783">MHYTADQLQQELARFAATLAQAGRRAGRGLDHDFERRLDAHRRVLSDMLGADGAPLVMDAVVAAKSALRAREPFHDLRAMERARDTLERFARRRLLRGAAPVAAAPEPAAAPIRLKPQVYAPLPSRNGDGTPAVGA</sequence>
<dbReference type="EMBL" id="RKQN01000003">
    <property type="protein sequence ID" value="RPE77227.1"/>
    <property type="molecule type" value="Genomic_DNA"/>
</dbReference>
<evidence type="ECO:0000313" key="1">
    <source>
        <dbReference type="EMBL" id="RPE77227.1"/>
    </source>
</evidence>
<dbReference type="Proteomes" id="UP000269708">
    <property type="component" value="Unassembled WGS sequence"/>
</dbReference>
<dbReference type="AlphaFoldDB" id="A0A3N4VJM6"/>
<accession>A0A3N4VJM6</accession>